<dbReference type="GeneID" id="82205675"/>
<dbReference type="Proteomes" id="UP000245622">
    <property type="component" value="Chromosome 1"/>
</dbReference>
<evidence type="ECO:0000313" key="1">
    <source>
        <dbReference type="EMBL" id="CED94251.1"/>
    </source>
</evidence>
<dbReference type="RefSeq" id="WP_180701787.1">
    <property type="nucleotide sequence ID" value="NZ_CAOJQT010000132.1"/>
</dbReference>
<organism evidence="1 2">
    <name type="scientific">Romboutsia ilealis</name>
    <dbReference type="NCBI Taxonomy" id="1115758"/>
    <lineage>
        <taxon>Bacteria</taxon>
        <taxon>Bacillati</taxon>
        <taxon>Bacillota</taxon>
        <taxon>Clostridia</taxon>
        <taxon>Peptostreptococcales</taxon>
        <taxon>Peptostreptococcaceae</taxon>
        <taxon>Romboutsia</taxon>
    </lineage>
</organism>
<reference evidence="1 2" key="1">
    <citation type="submission" date="2014-04" db="EMBL/GenBank/DDBJ databases">
        <authorList>
            <person name="Hornung B.V."/>
        </authorList>
    </citation>
    <scope>NUCLEOTIDE SEQUENCE [LARGE SCALE GENOMIC DNA]</scope>
    <source>
        <strain evidence="1 2">CRIB</strain>
    </source>
</reference>
<accession>A0A1V1I1Y9</accession>
<sequence length="75" mass="8281">MEIKTKLLMTFKSSDDKKVSITVDNPREDLTETEIKEAMNTIIEKDIFSPNGGSLVSAVSAKVVQTDTTDYDLAL</sequence>
<dbReference type="Pfam" id="PF11148">
    <property type="entry name" value="DUF2922"/>
    <property type="match status" value="1"/>
</dbReference>
<dbReference type="KEGG" id="ril:CRIB_1644"/>
<proteinExistence type="predicted"/>
<evidence type="ECO:0008006" key="3">
    <source>
        <dbReference type="Google" id="ProtNLM"/>
    </source>
</evidence>
<protein>
    <recommendedName>
        <fullName evidence="3">DUF2922 domain-containing protein</fullName>
    </recommendedName>
</protein>
<dbReference type="InterPro" id="IPR021321">
    <property type="entry name" value="DUF2922"/>
</dbReference>
<dbReference type="EMBL" id="LN555523">
    <property type="protein sequence ID" value="CED94251.1"/>
    <property type="molecule type" value="Genomic_DNA"/>
</dbReference>
<gene>
    <name evidence="1" type="ORF">CRIB_1644</name>
</gene>
<dbReference type="AlphaFoldDB" id="A0A1V1I1Y9"/>
<name>A0A1V1I1Y9_9FIRM</name>
<evidence type="ECO:0000313" key="2">
    <source>
        <dbReference type="Proteomes" id="UP000245622"/>
    </source>
</evidence>
<keyword evidence="2" id="KW-1185">Reference proteome</keyword>